<feature type="region of interest" description="Disordered" evidence="1">
    <location>
        <begin position="360"/>
        <end position="384"/>
    </location>
</feature>
<dbReference type="AlphaFoldDB" id="I7ANB6"/>
<gene>
    <name evidence="2" type="ordered locus">EROM_061530</name>
</gene>
<dbReference type="KEGG" id="ero:EROM_061530"/>
<dbReference type="HOGENOM" id="CLU_559007_0_0_1"/>
<feature type="compositionally biased region" description="Polar residues" evidence="1">
    <location>
        <begin position="367"/>
        <end position="379"/>
    </location>
</feature>
<name>I7ANB6_ENCRO</name>
<reference evidence="2 3" key="1">
    <citation type="journal article" date="2012" name="Proc. Natl. Acad. Sci. U.S.A.">
        <title>Gain and loss of multiple functionally related, horizontally transferred genes in the reduced genomes of two microsporidian parasites.</title>
        <authorList>
            <person name="Pombert J.-F."/>
            <person name="Selman M."/>
            <person name="Burki F."/>
            <person name="Bardell F.T."/>
            <person name="Farinelli L."/>
            <person name="Solter L.F."/>
            <person name="Whitman D.W."/>
            <person name="Weiss L.M."/>
            <person name="Corradi N."/>
            <person name="Keeling P.J."/>
        </authorList>
    </citation>
    <scope>NUCLEOTIDE SEQUENCE [LARGE SCALE GENOMIC DNA]</scope>
    <source>
        <strain evidence="2 3">SJ-2008</strain>
    </source>
</reference>
<evidence type="ECO:0000313" key="2">
    <source>
        <dbReference type="EMBL" id="AFN83244.1"/>
    </source>
</evidence>
<evidence type="ECO:0000256" key="1">
    <source>
        <dbReference type="SAM" id="MobiDB-lite"/>
    </source>
</evidence>
<feature type="compositionally biased region" description="Basic and acidic residues" evidence="1">
    <location>
        <begin position="114"/>
        <end position="128"/>
    </location>
</feature>
<proteinExistence type="predicted"/>
<sequence length="495" mass="56328">MLLKLLFIPVIICNRLLRLKHKDGQYVTNSKGVLKLELPMLPSLSDQRVVVHNRVLYFFKDGIYYTLAMVHGELEIKLIVYNAMSEKGIGFSSNPTFRPRKRKIDPFGYLSHAGHRDNQSDGEKEKDSLLSNKRKPGLEKPPFRNERLSPQKRIERVSKSRPRDHEEYRGRQETLDGKEAHQAKKDKPSEVDTAERNNKVLKDGFDETEALDGSDKVSGYNAPPLRLEVETSSTLRSIRFPKKTDSPRRFYVVESDSKMDEREFGYIIKNVVVSEVDNQGHFTLIGGNDACVTYYKDSFVFMPCSRAPEQIFKLESSEEIVKKGKFLGLGKDKVVENQDAVILDSTDSEDERKEELYKNPQALPYSLKSTGHDSSSFGTPNIKVGSKDRARYLDGSLDKENPHVDYLKRNGRDDLSRGALQFENSHKSLNIDTKPTKTATGVTPISNPSTQARSSRKGSDSNSKEANRHQKLNLDDDFIDKFRELLTNSDLNDFV</sequence>
<evidence type="ECO:0000313" key="3">
    <source>
        <dbReference type="Proteomes" id="UP000010094"/>
    </source>
</evidence>
<organism evidence="2 3">
    <name type="scientific">Encephalitozoon romaleae (strain SJ-2008)</name>
    <name type="common">Microsporidian parasite</name>
    <dbReference type="NCBI Taxonomy" id="1178016"/>
    <lineage>
        <taxon>Eukaryota</taxon>
        <taxon>Fungi</taxon>
        <taxon>Fungi incertae sedis</taxon>
        <taxon>Microsporidia</taxon>
        <taxon>Unikaryonidae</taxon>
        <taxon>Encephalitozoon</taxon>
    </lineage>
</organism>
<dbReference type="VEuPathDB" id="MicrosporidiaDB:EROM_061530"/>
<accession>I7ANB6</accession>
<dbReference type="RefSeq" id="XP_009264741.1">
    <property type="nucleotide sequence ID" value="XM_009266466.1"/>
</dbReference>
<dbReference type="OrthoDB" id="2192420at2759"/>
<feature type="region of interest" description="Disordered" evidence="1">
    <location>
        <begin position="426"/>
        <end position="473"/>
    </location>
</feature>
<feature type="compositionally biased region" description="Basic and acidic residues" evidence="1">
    <location>
        <begin position="457"/>
        <end position="473"/>
    </location>
</feature>
<keyword evidence="3" id="KW-1185">Reference proteome</keyword>
<feature type="compositionally biased region" description="Basic and acidic residues" evidence="1">
    <location>
        <begin position="136"/>
        <end position="205"/>
    </location>
</feature>
<dbReference type="GeneID" id="20521550"/>
<dbReference type="Proteomes" id="UP000010094">
    <property type="component" value="Chromosome VI"/>
</dbReference>
<feature type="compositionally biased region" description="Polar residues" evidence="1">
    <location>
        <begin position="427"/>
        <end position="453"/>
    </location>
</feature>
<protein>
    <submittedName>
        <fullName evidence="2">Uncharacterized protein</fullName>
    </submittedName>
</protein>
<dbReference type="EMBL" id="CP003523">
    <property type="protein sequence ID" value="AFN83244.1"/>
    <property type="molecule type" value="Genomic_DNA"/>
</dbReference>
<feature type="region of interest" description="Disordered" evidence="1">
    <location>
        <begin position="108"/>
        <end position="219"/>
    </location>
</feature>